<name>A0A967APS1_9FLAO</name>
<dbReference type="SUPFAM" id="SSF52374">
    <property type="entry name" value="Nucleotidylyl transferase"/>
    <property type="match status" value="1"/>
</dbReference>
<keyword evidence="7 9" id="KW-0030">Aminoacyl-tRNA synthetase</keyword>
<comment type="caution">
    <text evidence="13">The sequence shown here is derived from an EMBL/GenBank/DDBJ whole genome shotgun (WGS) entry which is preliminary data.</text>
</comment>
<keyword evidence="6 9" id="KW-0648">Protein biosynthesis</keyword>
<dbReference type="SMART" id="SM01016">
    <property type="entry name" value="Arg_tRNA_synt_N"/>
    <property type="match status" value="1"/>
</dbReference>
<evidence type="ECO:0000256" key="6">
    <source>
        <dbReference type="ARBA" id="ARBA00022917"/>
    </source>
</evidence>
<dbReference type="RefSeq" id="WP_152572693.1">
    <property type="nucleotide sequence ID" value="NZ_VIKU02000001.1"/>
</dbReference>
<dbReference type="Gene3D" id="3.30.1360.70">
    <property type="entry name" value="Arginyl tRNA synthetase N-terminal domain"/>
    <property type="match status" value="1"/>
</dbReference>
<comment type="similarity">
    <text evidence="1 9 10">Belongs to the class-I aminoacyl-tRNA synthetase family.</text>
</comment>
<dbReference type="Pfam" id="PF05746">
    <property type="entry name" value="DALR_1"/>
    <property type="match status" value="1"/>
</dbReference>
<dbReference type="Pfam" id="PF00750">
    <property type="entry name" value="tRNA-synt_1d"/>
    <property type="match status" value="1"/>
</dbReference>
<dbReference type="InterPro" id="IPR009080">
    <property type="entry name" value="tRNAsynth_Ia_anticodon-bd"/>
</dbReference>
<comment type="subcellular location">
    <subcellularLocation>
        <location evidence="9">Cytoplasm</location>
    </subcellularLocation>
</comment>
<dbReference type="PANTHER" id="PTHR11956:SF5">
    <property type="entry name" value="ARGININE--TRNA LIGASE, CYTOPLASMIC"/>
    <property type="match status" value="1"/>
</dbReference>
<evidence type="ECO:0000259" key="12">
    <source>
        <dbReference type="SMART" id="SM01016"/>
    </source>
</evidence>
<dbReference type="NCBIfam" id="TIGR00456">
    <property type="entry name" value="argS"/>
    <property type="match status" value="1"/>
</dbReference>
<gene>
    <name evidence="9" type="primary">argS</name>
    <name evidence="13" type="ORF">FK220_002480</name>
</gene>
<evidence type="ECO:0000313" key="14">
    <source>
        <dbReference type="Proteomes" id="UP000707206"/>
    </source>
</evidence>
<dbReference type="SUPFAM" id="SSF47323">
    <property type="entry name" value="Anticodon-binding domain of a subclass of class I aminoacyl-tRNA synthetases"/>
    <property type="match status" value="1"/>
</dbReference>
<dbReference type="InterPro" id="IPR035684">
    <property type="entry name" value="ArgRS_core"/>
</dbReference>
<evidence type="ECO:0000256" key="7">
    <source>
        <dbReference type="ARBA" id="ARBA00023146"/>
    </source>
</evidence>
<evidence type="ECO:0000256" key="1">
    <source>
        <dbReference type="ARBA" id="ARBA00005594"/>
    </source>
</evidence>
<dbReference type="InterPro" id="IPR014729">
    <property type="entry name" value="Rossmann-like_a/b/a_fold"/>
</dbReference>
<feature type="domain" description="Arginyl tRNA synthetase N-terminal" evidence="12">
    <location>
        <begin position="1"/>
        <end position="86"/>
    </location>
</feature>
<dbReference type="Gene3D" id="3.40.50.620">
    <property type="entry name" value="HUPs"/>
    <property type="match status" value="1"/>
</dbReference>
<keyword evidence="5 9" id="KW-0067">ATP-binding</keyword>
<dbReference type="InterPro" id="IPR008909">
    <property type="entry name" value="DALR_anticod-bd"/>
</dbReference>
<dbReference type="InterPro" id="IPR005148">
    <property type="entry name" value="Arg-tRNA-synth_N"/>
</dbReference>
<dbReference type="GO" id="GO:0006420">
    <property type="term" value="P:arginyl-tRNA aminoacylation"/>
    <property type="evidence" value="ECO:0007669"/>
    <property type="project" value="UniProtKB-UniRule"/>
</dbReference>
<dbReference type="AlphaFoldDB" id="A0A967APS1"/>
<evidence type="ECO:0000256" key="4">
    <source>
        <dbReference type="ARBA" id="ARBA00022741"/>
    </source>
</evidence>
<dbReference type="InterPro" id="IPR036695">
    <property type="entry name" value="Arg-tRNA-synth_N_sf"/>
</dbReference>
<accession>A0A967APS1</accession>
<keyword evidence="2 9" id="KW-0963">Cytoplasm</keyword>
<keyword evidence="4 9" id="KW-0547">Nucleotide-binding</keyword>
<dbReference type="GO" id="GO:0005737">
    <property type="term" value="C:cytoplasm"/>
    <property type="evidence" value="ECO:0007669"/>
    <property type="project" value="UniProtKB-SubCell"/>
</dbReference>
<evidence type="ECO:0000256" key="2">
    <source>
        <dbReference type="ARBA" id="ARBA00022490"/>
    </source>
</evidence>
<dbReference type="Gene3D" id="1.10.730.10">
    <property type="entry name" value="Isoleucyl-tRNA Synthetase, Domain 1"/>
    <property type="match status" value="1"/>
</dbReference>
<keyword evidence="14" id="KW-1185">Reference proteome</keyword>
<sequence length="595" mass="67715">MNIQKVLEAKVKEAVLAEFDTELPTVEFQPTRKDFEGDITVVVFPMLRFVKGNPERIGDQIGTFLVKEVEAVADFNTVKGFLNIVISDAFYLHFFNSIRDQNDYGFAKQIGKDAVMVEYSSPNTNKPLHLGHIRNNLLGYSVAEILKASGKKVYKTQIINDRGIHICKSMLAWQKWGNGETPRSTGLKGDKLVGNYYVAFDRAYKEEMAKMISEGIDRQTAEKEAPILLEAQKMLQQWEAGDKEVVALWRTMNSWVYEGFDETYRNLGVDFDKLYYESDTYLLGKDVVADGLEKGVFYKKEDGSVWIDLTDEGLDEKIVLRSDGTAVYMTQDIGTAIQRVKDYPDIGGMVYTVGNEQDYHFKVLFLILKKLGFSWAEKLYHLSYGMVDLPSGKMKSREGTVVDADDLIDDMTATAAGISKELGKLEDYSEEEKQRLYKIIGLGALKYFILKVDPKKRILFNPEESVDFQGNTGPFIQYTYARIQSILRKAHQNKVISTAKIEKLDKLHPKEKELIKQLQLFPETIRLAAENYSPALIANYTYDLVKEFNSFYQQVSILGETDGPKKIVRVQLSKKVGEVIRSAFLLLGIEVPERM</sequence>
<dbReference type="SMART" id="SM00836">
    <property type="entry name" value="DALR_1"/>
    <property type="match status" value="1"/>
</dbReference>
<dbReference type="HAMAP" id="MF_00123">
    <property type="entry name" value="Arg_tRNA_synth"/>
    <property type="match status" value="1"/>
</dbReference>
<dbReference type="FunFam" id="1.10.730.10:FF:000006">
    <property type="entry name" value="Arginyl-tRNA synthetase 2, mitochondrial"/>
    <property type="match status" value="1"/>
</dbReference>
<dbReference type="PANTHER" id="PTHR11956">
    <property type="entry name" value="ARGINYL-TRNA SYNTHETASE"/>
    <property type="match status" value="1"/>
</dbReference>
<keyword evidence="3 9" id="KW-0436">Ligase</keyword>
<reference evidence="13" key="1">
    <citation type="submission" date="2019-07" db="EMBL/GenBank/DDBJ databases">
        <authorList>
            <person name="De-Chao Zhang Q."/>
        </authorList>
    </citation>
    <scope>NUCLEOTIDE SEQUENCE</scope>
    <source>
        <strain evidence="13">TP-CH-4</strain>
    </source>
</reference>
<evidence type="ECO:0000256" key="9">
    <source>
        <dbReference type="HAMAP-Rule" id="MF_00123"/>
    </source>
</evidence>
<dbReference type="SUPFAM" id="SSF55190">
    <property type="entry name" value="Arginyl-tRNA synthetase (ArgRS), N-terminal 'additional' domain"/>
    <property type="match status" value="1"/>
</dbReference>
<dbReference type="GO" id="GO:0004814">
    <property type="term" value="F:arginine-tRNA ligase activity"/>
    <property type="evidence" value="ECO:0007669"/>
    <property type="project" value="UniProtKB-UniRule"/>
</dbReference>
<organism evidence="13 14">
    <name type="scientific">Pelagihabitans pacificus</name>
    <dbReference type="NCBI Taxonomy" id="2696054"/>
    <lineage>
        <taxon>Bacteria</taxon>
        <taxon>Pseudomonadati</taxon>
        <taxon>Bacteroidota</taxon>
        <taxon>Flavobacteriia</taxon>
        <taxon>Flavobacteriales</taxon>
        <taxon>Flavobacteriaceae</taxon>
        <taxon>Pelagihabitans</taxon>
    </lineage>
</organism>
<evidence type="ECO:0000256" key="3">
    <source>
        <dbReference type="ARBA" id="ARBA00022598"/>
    </source>
</evidence>
<proteinExistence type="inferred from homology"/>
<dbReference type="EC" id="6.1.1.19" evidence="9"/>
<comment type="catalytic activity">
    <reaction evidence="8 9">
        <text>tRNA(Arg) + L-arginine + ATP = L-arginyl-tRNA(Arg) + AMP + diphosphate</text>
        <dbReference type="Rhea" id="RHEA:20301"/>
        <dbReference type="Rhea" id="RHEA-COMP:9658"/>
        <dbReference type="Rhea" id="RHEA-COMP:9673"/>
        <dbReference type="ChEBI" id="CHEBI:30616"/>
        <dbReference type="ChEBI" id="CHEBI:32682"/>
        <dbReference type="ChEBI" id="CHEBI:33019"/>
        <dbReference type="ChEBI" id="CHEBI:78442"/>
        <dbReference type="ChEBI" id="CHEBI:78513"/>
        <dbReference type="ChEBI" id="CHEBI:456215"/>
        <dbReference type="EC" id="6.1.1.19"/>
    </reaction>
</comment>
<dbReference type="InterPro" id="IPR001278">
    <property type="entry name" value="Arg-tRNA-ligase"/>
</dbReference>
<dbReference type="PRINTS" id="PR01038">
    <property type="entry name" value="TRNASYNTHARG"/>
</dbReference>
<dbReference type="GO" id="GO:0005524">
    <property type="term" value="F:ATP binding"/>
    <property type="evidence" value="ECO:0007669"/>
    <property type="project" value="UniProtKB-UniRule"/>
</dbReference>
<evidence type="ECO:0000256" key="5">
    <source>
        <dbReference type="ARBA" id="ARBA00022840"/>
    </source>
</evidence>
<dbReference type="PROSITE" id="PS00178">
    <property type="entry name" value="AA_TRNA_LIGASE_I"/>
    <property type="match status" value="1"/>
</dbReference>
<evidence type="ECO:0000313" key="13">
    <source>
        <dbReference type="EMBL" id="NHF58191.1"/>
    </source>
</evidence>
<dbReference type="InterPro" id="IPR001412">
    <property type="entry name" value="aa-tRNA-synth_I_CS"/>
</dbReference>
<feature type="short sequence motif" description="'HIGH' region" evidence="9">
    <location>
        <begin position="122"/>
        <end position="132"/>
    </location>
</feature>
<comment type="subunit">
    <text evidence="9">Monomer.</text>
</comment>
<evidence type="ECO:0000256" key="8">
    <source>
        <dbReference type="ARBA" id="ARBA00049339"/>
    </source>
</evidence>
<protein>
    <recommendedName>
        <fullName evidence="9">Arginine--tRNA ligase</fullName>
        <ecNumber evidence="9">6.1.1.19</ecNumber>
    </recommendedName>
    <alternativeName>
        <fullName evidence="9">Arginyl-tRNA synthetase</fullName>
        <shortName evidence="9">ArgRS</shortName>
    </alternativeName>
</protein>
<dbReference type="Proteomes" id="UP000707206">
    <property type="component" value="Unassembled WGS sequence"/>
</dbReference>
<feature type="domain" description="DALR anticodon binding" evidence="11">
    <location>
        <begin position="476"/>
        <end position="595"/>
    </location>
</feature>
<evidence type="ECO:0000256" key="10">
    <source>
        <dbReference type="RuleBase" id="RU363038"/>
    </source>
</evidence>
<dbReference type="FunFam" id="3.40.50.620:FF:000125">
    <property type="entry name" value="Arginine--tRNA ligase"/>
    <property type="match status" value="1"/>
</dbReference>
<reference evidence="13" key="2">
    <citation type="submission" date="2020-03" db="EMBL/GenBank/DDBJ databases">
        <title>Flavobacteriaceae bacterium strain TP-CH-4, a member of the family Flavobacteriaceae isolated from a deep-sea seamount.</title>
        <authorList>
            <person name="Zhang D.-C."/>
        </authorList>
    </citation>
    <scope>NUCLEOTIDE SEQUENCE</scope>
    <source>
        <strain evidence="13">TP-CH-4</strain>
    </source>
</reference>
<dbReference type="EMBL" id="VIKU02000001">
    <property type="protein sequence ID" value="NHF58191.1"/>
    <property type="molecule type" value="Genomic_DNA"/>
</dbReference>
<evidence type="ECO:0000259" key="11">
    <source>
        <dbReference type="SMART" id="SM00836"/>
    </source>
</evidence>